<feature type="coiled-coil region" evidence="1">
    <location>
        <begin position="332"/>
        <end position="373"/>
    </location>
</feature>
<dbReference type="OrthoDB" id="1642058at2"/>
<organism evidence="2 3">
    <name type="scientific">Clostridium isatidis</name>
    <dbReference type="NCBI Taxonomy" id="182773"/>
    <lineage>
        <taxon>Bacteria</taxon>
        <taxon>Bacillati</taxon>
        <taxon>Bacillota</taxon>
        <taxon>Clostridia</taxon>
        <taxon>Eubacteriales</taxon>
        <taxon>Clostridiaceae</taxon>
        <taxon>Clostridium</taxon>
    </lineage>
</organism>
<gene>
    <name evidence="2" type="ORF">BEN51_07540</name>
</gene>
<name>A0A343JCS9_9CLOT</name>
<keyword evidence="3" id="KW-1185">Reference proteome</keyword>
<proteinExistence type="predicted"/>
<evidence type="ECO:0000313" key="2">
    <source>
        <dbReference type="EMBL" id="ASW43337.1"/>
    </source>
</evidence>
<dbReference type="Pfam" id="PF14199">
    <property type="entry name" value="DUF4317"/>
    <property type="match status" value="1"/>
</dbReference>
<accession>A0A343JCS9</accession>
<dbReference type="RefSeq" id="WP_119865473.1">
    <property type="nucleotide sequence ID" value="NZ_CP016786.1"/>
</dbReference>
<evidence type="ECO:0000313" key="3">
    <source>
        <dbReference type="Proteomes" id="UP000264883"/>
    </source>
</evidence>
<dbReference type="Proteomes" id="UP000264883">
    <property type="component" value="Chromosome"/>
</dbReference>
<dbReference type="EMBL" id="CP016786">
    <property type="protein sequence ID" value="ASW43337.1"/>
    <property type="molecule type" value="Genomic_DNA"/>
</dbReference>
<reference evidence="2 3" key="1">
    <citation type="submission" date="2016-08" db="EMBL/GenBank/DDBJ databases">
        <title>Complete Genome Sequence Of The Indigo Reducing Clostridium isatidis DSM15098.</title>
        <authorList>
            <person name="Little G.T."/>
            <person name="Minton N.P."/>
        </authorList>
    </citation>
    <scope>NUCLEOTIDE SEQUENCE [LARGE SCALE GENOMIC DNA]</scope>
    <source>
        <strain evidence="2 3">DSM 15098</strain>
    </source>
</reference>
<dbReference type="InterPro" id="IPR025466">
    <property type="entry name" value="DUF4317"/>
</dbReference>
<protein>
    <recommendedName>
        <fullName evidence="4">DUF4317 domain-containing protein</fullName>
    </recommendedName>
</protein>
<evidence type="ECO:0000256" key="1">
    <source>
        <dbReference type="SAM" id="Coils"/>
    </source>
</evidence>
<dbReference type="AlphaFoldDB" id="A0A343JCS9"/>
<dbReference type="KEGG" id="cia:BEN51_07540"/>
<sequence length="422" mass="48000">MNKKDILELKRRFKKDDCSFTRLTGCYVNGEKNIVLYLNESFLNLEEDELFKYLEIAKKTLSGTIGNNLLELNFPINEEEMGGKQKSLMILKASKLKDEGLLENFYQSIIDSYDYTGNFLILLFHDAYDVLTKTSDNGKLDESEEVYEYILCAICPVTLSKPALGYLEDKHKIGARNRDWVVGPPDIGFIFPAFTDRSTDIHSVIYYTKNAKDSHPEIMEEVLGCYPKQTAAEKKETFHSIVSKAIAEDEEKADEVFLEIQENLNNIVEETDFIKGTEREPIALTNDTVKEILADTGVPEEVTEKIEKSFVEAFGDTPPTVEELIDDKALQLNEKIKKEKELKKKVEFLEAQLEKAKQEIALDAENKEALEDNNALIEGYDVVLQVKAEKVPQIKSEIIDGKKCLIVPLEENEQANVISIDK</sequence>
<keyword evidence="1" id="KW-0175">Coiled coil</keyword>
<evidence type="ECO:0008006" key="4">
    <source>
        <dbReference type="Google" id="ProtNLM"/>
    </source>
</evidence>